<keyword evidence="2" id="KW-1185">Reference proteome</keyword>
<comment type="caution">
    <text evidence="1">The sequence shown here is derived from an EMBL/GenBank/DDBJ whole genome shotgun (WGS) entry which is preliminary data.</text>
</comment>
<gene>
    <name evidence="1" type="ORF">GRI43_00745</name>
</gene>
<dbReference type="EMBL" id="WTYP01000001">
    <property type="protein sequence ID" value="MXP45920.1"/>
    <property type="molecule type" value="Genomic_DNA"/>
</dbReference>
<reference evidence="1 2" key="1">
    <citation type="submission" date="2019-12" db="EMBL/GenBank/DDBJ databases">
        <title>Genomic-based taxomic classification of the family Erythrobacteraceae.</title>
        <authorList>
            <person name="Xu L."/>
        </authorList>
    </citation>
    <scope>NUCLEOTIDE SEQUENCE [LARGE SCALE GENOMIC DNA]</scope>
    <source>
        <strain evidence="1 2">SW-109</strain>
    </source>
</reference>
<organism evidence="1 2">
    <name type="scientific">Pontixanthobacter luteolus</name>
    <dbReference type="NCBI Taxonomy" id="295089"/>
    <lineage>
        <taxon>Bacteria</taxon>
        <taxon>Pseudomonadati</taxon>
        <taxon>Pseudomonadota</taxon>
        <taxon>Alphaproteobacteria</taxon>
        <taxon>Sphingomonadales</taxon>
        <taxon>Erythrobacteraceae</taxon>
        <taxon>Pontixanthobacter</taxon>
    </lineage>
</organism>
<sequence>MVCRSGSVERAADKSTKAAEQVKKLEDALKSRSEAVKKEFYDEIDTHLADAKITDARQLEYASDIKTEYTSEFSLDKIAGVVVSALKAAIAASAPGVEKPAMSEEAINAYVDVVNTVAEAAKSNSESSSSLSFSMTRLAPGMFGFLKATSTNIRDEDTFGSEEVTSTAIYYRLMQSIDDIKNQAEFGEAVIDAANLKKMKELQAGLTDLLAEGKLTVDEWIAKDGAYEGMIQTIRDRLKAHGWDEKQIAVLESSVSGHARRVSGALSKLRSMGSEFSKAIEVSEERLRVGHFN</sequence>
<dbReference type="OrthoDB" id="9204548at2"/>
<proteinExistence type="predicted"/>
<protein>
    <submittedName>
        <fullName evidence="1">Uncharacterized protein</fullName>
    </submittedName>
</protein>
<accession>A0A6I4UZE0</accession>
<evidence type="ECO:0000313" key="1">
    <source>
        <dbReference type="EMBL" id="MXP45920.1"/>
    </source>
</evidence>
<name>A0A6I4UZE0_9SPHN</name>
<dbReference type="RefSeq" id="WP_160729215.1">
    <property type="nucleotide sequence ID" value="NZ_WTYP01000001.1"/>
</dbReference>
<dbReference type="AlphaFoldDB" id="A0A6I4UZE0"/>
<evidence type="ECO:0000313" key="2">
    <source>
        <dbReference type="Proteomes" id="UP000471435"/>
    </source>
</evidence>
<dbReference type="Proteomes" id="UP000471435">
    <property type="component" value="Unassembled WGS sequence"/>
</dbReference>